<organism evidence="1 2">
    <name type="scientific">Methanoculleus chikugoensis</name>
    <dbReference type="NCBI Taxonomy" id="118126"/>
    <lineage>
        <taxon>Archaea</taxon>
        <taxon>Methanobacteriati</taxon>
        <taxon>Methanobacteriota</taxon>
        <taxon>Stenosarchaea group</taxon>
        <taxon>Methanomicrobia</taxon>
        <taxon>Methanomicrobiales</taxon>
        <taxon>Methanomicrobiaceae</taxon>
        <taxon>Methanoculleus</taxon>
    </lineage>
</organism>
<dbReference type="EMBL" id="FMID01000028">
    <property type="protein sequence ID" value="SCL75338.1"/>
    <property type="molecule type" value="Genomic_DNA"/>
</dbReference>
<dbReference type="RefSeq" id="WP_143727222.1">
    <property type="nucleotide sequence ID" value="NZ_FMID01000028.1"/>
</dbReference>
<dbReference type="Pfam" id="PF11387">
    <property type="entry name" value="DUF2795"/>
    <property type="match status" value="1"/>
</dbReference>
<dbReference type="Proteomes" id="UP000184671">
    <property type="component" value="Unassembled WGS sequence"/>
</dbReference>
<protein>
    <recommendedName>
        <fullName evidence="3">DUF2795 domain-containing protein</fullName>
    </recommendedName>
</protein>
<dbReference type="InterPro" id="IPR021527">
    <property type="entry name" value="DUF2795"/>
</dbReference>
<evidence type="ECO:0000313" key="1">
    <source>
        <dbReference type="EMBL" id="SCL75338.1"/>
    </source>
</evidence>
<sequence length="70" mass="7806">MIETALPTAMTMSRVHEYLRDAPYPATRRDLVVYAREAGAPGDILRALARLPERRYTSPDVVTGTIGMLM</sequence>
<evidence type="ECO:0000313" key="2">
    <source>
        <dbReference type="Proteomes" id="UP000184671"/>
    </source>
</evidence>
<evidence type="ECO:0008006" key="3">
    <source>
        <dbReference type="Google" id="ProtNLM"/>
    </source>
</evidence>
<reference evidence="1 2" key="1">
    <citation type="submission" date="2016-08" db="EMBL/GenBank/DDBJ databases">
        <authorList>
            <person name="Seilhamer J.J."/>
        </authorList>
    </citation>
    <scope>NUCLEOTIDE SEQUENCE [LARGE SCALE GENOMIC DNA]</scope>
    <source>
        <strain evidence="1">L21-II-0</strain>
    </source>
</reference>
<dbReference type="AlphaFoldDB" id="A0A1M4MKJ6"/>
<proteinExistence type="predicted"/>
<gene>
    <name evidence="1" type="ORF">L21_1234</name>
</gene>
<name>A0A1M4MKJ6_9EURY</name>
<accession>A0A1M4MKJ6</accession>
<dbReference type="OrthoDB" id="106900at2157"/>